<keyword evidence="2" id="KW-1185">Reference proteome</keyword>
<comment type="caution">
    <text evidence="1">The sequence shown here is derived from an EMBL/GenBank/DDBJ whole genome shotgun (WGS) entry which is preliminary data.</text>
</comment>
<dbReference type="EMBL" id="JBJQND010000010">
    <property type="protein sequence ID" value="KAL3863534.1"/>
    <property type="molecule type" value="Genomic_DNA"/>
</dbReference>
<evidence type="ECO:0000313" key="1">
    <source>
        <dbReference type="EMBL" id="KAL3863534.1"/>
    </source>
</evidence>
<dbReference type="Proteomes" id="UP001634394">
    <property type="component" value="Unassembled WGS sequence"/>
</dbReference>
<evidence type="ECO:0008006" key="3">
    <source>
        <dbReference type="Google" id="ProtNLM"/>
    </source>
</evidence>
<proteinExistence type="predicted"/>
<protein>
    <recommendedName>
        <fullName evidence="3">Interleukin-6</fullName>
    </recommendedName>
</protein>
<organism evidence="1 2">
    <name type="scientific">Sinanodonta woodiana</name>
    <name type="common">Chinese pond mussel</name>
    <name type="synonym">Anodonta woodiana</name>
    <dbReference type="NCBI Taxonomy" id="1069815"/>
    <lineage>
        <taxon>Eukaryota</taxon>
        <taxon>Metazoa</taxon>
        <taxon>Spiralia</taxon>
        <taxon>Lophotrochozoa</taxon>
        <taxon>Mollusca</taxon>
        <taxon>Bivalvia</taxon>
        <taxon>Autobranchia</taxon>
        <taxon>Heteroconchia</taxon>
        <taxon>Palaeoheterodonta</taxon>
        <taxon>Unionida</taxon>
        <taxon>Unionoidea</taxon>
        <taxon>Unionidae</taxon>
        <taxon>Unioninae</taxon>
        <taxon>Sinanodonta</taxon>
    </lineage>
</organism>
<reference evidence="1 2" key="1">
    <citation type="submission" date="2024-11" db="EMBL/GenBank/DDBJ databases">
        <title>Chromosome-level genome assembly of the freshwater bivalve Anodonta woodiana.</title>
        <authorList>
            <person name="Chen X."/>
        </authorList>
    </citation>
    <scope>NUCLEOTIDE SEQUENCE [LARGE SCALE GENOMIC DNA]</scope>
    <source>
        <strain evidence="1">MN2024</strain>
        <tissue evidence="1">Gills</tissue>
    </source>
</reference>
<sequence length="182" mass="20788">MCMLILGLSTSQSKARSIENTNICNPSGKPLFNLVQSLTLAKYYVKYMKEKFMSSRIQSSHCPVVECAKNALNFTIDTTTNINSIKEDMTTFQAIRWVINEMRRSEADLFYIEILNNLKIAVNNALSSLGKILISCRNQPTEPSLHQPLCPAERLEERYFRGCTLLNQIEHIISESEQKYEA</sequence>
<dbReference type="AlphaFoldDB" id="A0ABD3VPK6"/>
<evidence type="ECO:0000313" key="2">
    <source>
        <dbReference type="Proteomes" id="UP001634394"/>
    </source>
</evidence>
<gene>
    <name evidence="1" type="ORF">ACJMK2_005286</name>
</gene>
<name>A0ABD3VPK6_SINWO</name>
<accession>A0ABD3VPK6</accession>